<dbReference type="EMBL" id="SULG01000082">
    <property type="protein sequence ID" value="TLD40745.1"/>
    <property type="molecule type" value="Genomic_DNA"/>
</dbReference>
<sequence length="40" mass="4730">MIRGRKVKGLYKLKTEKMALLPKMSYKITNKKIALLQKYC</sequence>
<dbReference type="AlphaFoldDB" id="A0A533Q813"/>
<evidence type="ECO:0000313" key="1">
    <source>
        <dbReference type="EMBL" id="TLD40745.1"/>
    </source>
</evidence>
<reference evidence="1 2" key="1">
    <citation type="submission" date="2019-04" db="EMBL/GenBank/DDBJ databases">
        <title>Genome of a novel bacterium Candidatus Jettenia ecosi reconstructed from metagenome of an anammox bioreactor.</title>
        <authorList>
            <person name="Mardanov A.V."/>
            <person name="Beletsky A.V."/>
            <person name="Ravin N.V."/>
            <person name="Botchkova E.A."/>
            <person name="Litti Y.V."/>
            <person name="Nozhevnikova A.N."/>
        </authorList>
    </citation>
    <scope>NUCLEOTIDE SEQUENCE [LARGE SCALE GENOMIC DNA]</scope>
    <source>
        <strain evidence="1">J2</strain>
    </source>
</reference>
<evidence type="ECO:0000313" key="2">
    <source>
        <dbReference type="Proteomes" id="UP000319783"/>
    </source>
</evidence>
<gene>
    <name evidence="1" type="ORF">JETT_2974</name>
</gene>
<protein>
    <submittedName>
        <fullName evidence="1">Uncharacterized protein</fullName>
    </submittedName>
</protein>
<name>A0A533Q813_9BACT</name>
<dbReference type="Proteomes" id="UP000319783">
    <property type="component" value="Unassembled WGS sequence"/>
</dbReference>
<organism evidence="1 2">
    <name type="scientific">Candidatus Jettenia ecosi</name>
    <dbReference type="NCBI Taxonomy" id="2494326"/>
    <lineage>
        <taxon>Bacteria</taxon>
        <taxon>Pseudomonadati</taxon>
        <taxon>Planctomycetota</taxon>
        <taxon>Candidatus Brocadiia</taxon>
        <taxon>Candidatus Brocadiales</taxon>
        <taxon>Candidatus Brocadiaceae</taxon>
        <taxon>Candidatus Jettenia</taxon>
    </lineage>
</organism>
<comment type="caution">
    <text evidence="1">The sequence shown here is derived from an EMBL/GenBank/DDBJ whole genome shotgun (WGS) entry which is preliminary data.</text>
</comment>
<proteinExistence type="predicted"/>
<accession>A0A533Q813</accession>